<evidence type="ECO:0000313" key="1">
    <source>
        <dbReference type="EMBL" id="SJL08835.1"/>
    </source>
</evidence>
<protein>
    <submittedName>
        <fullName evidence="1">Uncharacterized protein</fullName>
    </submittedName>
</protein>
<gene>
    <name evidence="1" type="ORF">ARMOST_12206</name>
</gene>
<name>A0A284RJD1_ARMOS</name>
<keyword evidence="2" id="KW-1185">Reference proteome</keyword>
<proteinExistence type="predicted"/>
<dbReference type="OrthoDB" id="10615016at2759"/>
<dbReference type="Proteomes" id="UP000219338">
    <property type="component" value="Unassembled WGS sequence"/>
</dbReference>
<accession>A0A284RJD1</accession>
<reference evidence="2" key="1">
    <citation type="journal article" date="2017" name="Nat. Ecol. Evol.">
        <title>Genome expansion and lineage-specific genetic innovations in the forest pathogenic fungi Armillaria.</title>
        <authorList>
            <person name="Sipos G."/>
            <person name="Prasanna A.N."/>
            <person name="Walter M.C."/>
            <person name="O'Connor E."/>
            <person name="Balint B."/>
            <person name="Krizsan K."/>
            <person name="Kiss B."/>
            <person name="Hess J."/>
            <person name="Varga T."/>
            <person name="Slot J."/>
            <person name="Riley R."/>
            <person name="Boka B."/>
            <person name="Rigling D."/>
            <person name="Barry K."/>
            <person name="Lee J."/>
            <person name="Mihaltcheva S."/>
            <person name="LaButti K."/>
            <person name="Lipzen A."/>
            <person name="Waldron R."/>
            <person name="Moloney N.M."/>
            <person name="Sperisen C."/>
            <person name="Kredics L."/>
            <person name="Vagvoelgyi C."/>
            <person name="Patrignani A."/>
            <person name="Fitzpatrick D."/>
            <person name="Nagy I."/>
            <person name="Doyle S."/>
            <person name="Anderson J.B."/>
            <person name="Grigoriev I.V."/>
            <person name="Gueldener U."/>
            <person name="Muensterkoetter M."/>
            <person name="Nagy L.G."/>
        </authorList>
    </citation>
    <scope>NUCLEOTIDE SEQUENCE [LARGE SCALE GENOMIC DNA]</scope>
    <source>
        <strain evidence="2">C18/9</strain>
    </source>
</reference>
<evidence type="ECO:0000313" key="2">
    <source>
        <dbReference type="Proteomes" id="UP000219338"/>
    </source>
</evidence>
<organism evidence="1 2">
    <name type="scientific">Armillaria ostoyae</name>
    <name type="common">Armillaria root rot fungus</name>
    <dbReference type="NCBI Taxonomy" id="47428"/>
    <lineage>
        <taxon>Eukaryota</taxon>
        <taxon>Fungi</taxon>
        <taxon>Dikarya</taxon>
        <taxon>Basidiomycota</taxon>
        <taxon>Agaricomycotina</taxon>
        <taxon>Agaricomycetes</taxon>
        <taxon>Agaricomycetidae</taxon>
        <taxon>Agaricales</taxon>
        <taxon>Marasmiineae</taxon>
        <taxon>Physalacriaceae</taxon>
        <taxon>Armillaria</taxon>
    </lineage>
</organism>
<dbReference type="EMBL" id="FUEG01000009">
    <property type="protein sequence ID" value="SJL08835.1"/>
    <property type="molecule type" value="Genomic_DNA"/>
</dbReference>
<sequence length="274" mass="30744">MACHPRPVRGHPRPPYPTLCNAARNGVEDAIPFPNLTKSALAGDQALREDSSMAPGTGRSQLTVEQESWLAGKVLTPAEEITTLSILLPRHLRFHYGYPMRRQIAEQGRGIVKSVGFGFQPQPQGLNLKLKPQASSSKVQTFKTPTVKFCSATSIDVWRARLWRRRVCSAGSIPLEYRDHEHMHWASVKLKSQDTRKFLDSEFCPATTWSQLDATDDPLPFPVVAVSLLSSPPLYPVSTPHDLYIPFSFFIILARSEGKVALRPSWDFRVDARR</sequence>
<dbReference type="AlphaFoldDB" id="A0A284RJD1"/>